<dbReference type="GO" id="GO:0016042">
    <property type="term" value="P:lipid catabolic process"/>
    <property type="evidence" value="ECO:0007669"/>
    <property type="project" value="InterPro"/>
</dbReference>
<feature type="domain" description="Mono-/di-acylglycerol lipase N-terminal" evidence="4">
    <location>
        <begin position="7"/>
        <end position="71"/>
    </location>
</feature>
<name>A0A8X7Y739_POPTO</name>
<dbReference type="PANTHER" id="PTHR46398:SF7">
    <property type="entry name" value="ALPHA_BETA-HYDROLASES SUPERFAMILY PROTEIN"/>
    <property type="match status" value="1"/>
</dbReference>
<gene>
    <name evidence="5" type="ORF">POTOM_054188</name>
</gene>
<evidence type="ECO:0000259" key="4">
    <source>
        <dbReference type="Pfam" id="PF03893"/>
    </source>
</evidence>
<dbReference type="AlphaFoldDB" id="A0A8X7Y739"/>
<feature type="region of interest" description="Disordered" evidence="2">
    <location>
        <begin position="562"/>
        <end position="583"/>
    </location>
</feature>
<dbReference type="EMBL" id="JAAWWB010000033">
    <property type="protein sequence ID" value="KAG6743238.1"/>
    <property type="molecule type" value="Genomic_DNA"/>
</dbReference>
<keyword evidence="6" id="KW-1185">Reference proteome</keyword>
<evidence type="ECO:0000256" key="1">
    <source>
        <dbReference type="ARBA" id="ARBA00022801"/>
    </source>
</evidence>
<evidence type="ECO:0000259" key="3">
    <source>
        <dbReference type="Pfam" id="PF01764"/>
    </source>
</evidence>
<evidence type="ECO:0000313" key="6">
    <source>
        <dbReference type="Proteomes" id="UP000886885"/>
    </source>
</evidence>
<proteinExistence type="predicted"/>
<feature type="compositionally biased region" description="Polar residues" evidence="2">
    <location>
        <begin position="573"/>
        <end position="583"/>
    </location>
</feature>
<sequence length="583" mass="66447">MSLCCGVECVVILGFARWVWKRCTYISGNDSANWTLASPEEFEPVPRMCRLVLAVYEPDLHNPQFIPQHGFRINPDWVIKRVTYEQTQGRAPPYVIYTDHDNKEIVLAVRGLNLYKESDYKTLLDNRLGMQMFDGGFVHHGLMKSAVWLLNEEGETLKRLWEESGKEYGMVFAGHSLGSGVVALLTVIAVNHRDKLGGIPREKIRCYAMAPARCMSLNLAVKYADVIHSVILQDDFLPRTATPLEDIFKSIFWLWSEFLLLSLKRGVDPLYSLPCLLLLVCLRDTFIPEGRKLRDSRRFYAPGRMYHIVERRFCRCGRFPPEVRTAIPVDGRFEHIVLSCNATSDHGIIWIERESEKALQASPPFSSFTQVRHICFLPHRALIFLIPVSSVQFKYSYSIVVLYYQLTKASHQDYIKLLPLRLIRVLVSKQVTPEGEIFFLCPLISRAQLLYLLNSLPTVNGIDFPQKMKEIDSGTITTPPKVQKLERMQTAEQEHRNALERAVSLNIPHAVTTPDVEPLKDNRTEPSLSEGVQASQFKSTSTGRKTNWDEVVKNLFKKDESGDLVLNKEVSAPTHNISVGQPS</sequence>
<accession>A0A8X7Y739</accession>
<dbReference type="InterPro" id="IPR002921">
    <property type="entry name" value="Fungal_lipase-type"/>
</dbReference>
<feature type="region of interest" description="Disordered" evidence="2">
    <location>
        <begin position="510"/>
        <end position="544"/>
    </location>
</feature>
<reference evidence="5" key="1">
    <citation type="journal article" date="2020" name="bioRxiv">
        <title>Hybrid origin of Populus tomentosa Carr. identified through genome sequencing and phylogenomic analysis.</title>
        <authorList>
            <person name="An X."/>
            <person name="Gao K."/>
            <person name="Chen Z."/>
            <person name="Li J."/>
            <person name="Yang X."/>
            <person name="Yang X."/>
            <person name="Zhou J."/>
            <person name="Guo T."/>
            <person name="Zhao T."/>
            <person name="Huang S."/>
            <person name="Miao D."/>
            <person name="Khan W.U."/>
            <person name="Rao P."/>
            <person name="Ye M."/>
            <person name="Lei B."/>
            <person name="Liao W."/>
            <person name="Wang J."/>
            <person name="Ji L."/>
            <person name="Li Y."/>
            <person name="Guo B."/>
            <person name="Mustafa N.S."/>
            <person name="Li S."/>
            <person name="Yun Q."/>
            <person name="Keller S.R."/>
            <person name="Mao J."/>
            <person name="Zhang R."/>
            <person name="Strauss S.H."/>
        </authorList>
    </citation>
    <scope>NUCLEOTIDE SEQUENCE</scope>
    <source>
        <strain evidence="5">GM15</strain>
        <tissue evidence="5">Leaf</tissue>
    </source>
</reference>
<dbReference type="InterPro" id="IPR005592">
    <property type="entry name" value="Mono/diacylglycerol_lipase_N"/>
</dbReference>
<keyword evidence="1" id="KW-0378">Hydrolase</keyword>
<dbReference type="CDD" id="cd00519">
    <property type="entry name" value="Lipase_3"/>
    <property type="match status" value="1"/>
</dbReference>
<dbReference type="GO" id="GO:0016787">
    <property type="term" value="F:hydrolase activity"/>
    <property type="evidence" value="ECO:0007669"/>
    <property type="project" value="UniProtKB-KW"/>
</dbReference>
<dbReference type="Proteomes" id="UP000886885">
    <property type="component" value="Chromosome 17A"/>
</dbReference>
<dbReference type="PANTHER" id="PTHR46398">
    <property type="entry name" value="ALPHA/BETA-HYDROLASES SUPERFAMILY PROTEIN"/>
    <property type="match status" value="1"/>
</dbReference>
<feature type="compositionally biased region" description="Polar residues" evidence="2">
    <location>
        <begin position="525"/>
        <end position="544"/>
    </location>
</feature>
<dbReference type="Pfam" id="PF01764">
    <property type="entry name" value="Lipase_3"/>
    <property type="match status" value="1"/>
</dbReference>
<dbReference type="Pfam" id="PF03893">
    <property type="entry name" value="Lipase3_N"/>
    <property type="match status" value="1"/>
</dbReference>
<dbReference type="OrthoDB" id="438440at2759"/>
<feature type="domain" description="Fungal lipase-type" evidence="3">
    <location>
        <begin position="106"/>
        <end position="242"/>
    </location>
</feature>
<evidence type="ECO:0000256" key="2">
    <source>
        <dbReference type="SAM" id="MobiDB-lite"/>
    </source>
</evidence>
<evidence type="ECO:0008006" key="7">
    <source>
        <dbReference type="Google" id="ProtNLM"/>
    </source>
</evidence>
<protein>
    <recommendedName>
        <fullName evidence="7">Calmodulin-binding heat-shock protein</fullName>
    </recommendedName>
</protein>
<evidence type="ECO:0000313" key="5">
    <source>
        <dbReference type="EMBL" id="KAG6743238.1"/>
    </source>
</evidence>
<comment type="caution">
    <text evidence="5">The sequence shown here is derived from an EMBL/GenBank/DDBJ whole genome shotgun (WGS) entry which is preliminary data.</text>
</comment>
<organism evidence="5 6">
    <name type="scientific">Populus tomentosa</name>
    <name type="common">Chinese white poplar</name>
    <dbReference type="NCBI Taxonomy" id="118781"/>
    <lineage>
        <taxon>Eukaryota</taxon>
        <taxon>Viridiplantae</taxon>
        <taxon>Streptophyta</taxon>
        <taxon>Embryophyta</taxon>
        <taxon>Tracheophyta</taxon>
        <taxon>Spermatophyta</taxon>
        <taxon>Magnoliopsida</taxon>
        <taxon>eudicotyledons</taxon>
        <taxon>Gunneridae</taxon>
        <taxon>Pentapetalae</taxon>
        <taxon>rosids</taxon>
        <taxon>fabids</taxon>
        <taxon>Malpighiales</taxon>
        <taxon>Salicaceae</taxon>
        <taxon>Saliceae</taxon>
        <taxon>Populus</taxon>
    </lineage>
</organism>